<dbReference type="NCBIfam" id="TIGR02145">
    <property type="entry name" value="Fib_succ_major"/>
    <property type="match status" value="1"/>
</dbReference>
<dbReference type="RefSeq" id="WP_263049491.1">
    <property type="nucleotide sequence ID" value="NZ_CP106735.1"/>
</dbReference>
<name>A0ABY6CV11_9BACT</name>
<evidence type="ECO:0000259" key="1">
    <source>
        <dbReference type="Pfam" id="PF09603"/>
    </source>
</evidence>
<dbReference type="Pfam" id="PF09603">
    <property type="entry name" value="Fib_succ_major"/>
    <property type="match status" value="1"/>
</dbReference>
<sequence length="352" mass="37710">MNLTKPFYDLGSKIFSVLFFVLMTATMISCSSDEAEEITCKFTAAATVADDKITLTLTDGKAPFAYVITYTGGATQEGTTSDNPATITANENEDAAIAISDANKCTATATATQPEIECELKATAVASDGTITLTLTGGKSPYAYVITYDGGTTQEGTTSDNPATITADENKDATISITDADDCTATTQVTAEDLTSLLDTRDDQRYKIVTIGTQTWLAENFNYDATGSLCYDDDATNCETYGKLYDWATATADDFAPEGWRLPTKDERDALKTFLGDDSGTKLKEGGSSGFEALLGGALTSDFLLEGTAGYFWTSTAESEVDAYYFYVNASVDIKDNFNAKTSKFYARLIRG</sequence>
<gene>
    <name evidence="2" type="ORF">N7E81_10220</name>
</gene>
<evidence type="ECO:0000313" key="3">
    <source>
        <dbReference type="Proteomes" id="UP001062165"/>
    </source>
</evidence>
<dbReference type="Proteomes" id="UP001062165">
    <property type="component" value="Chromosome"/>
</dbReference>
<dbReference type="InterPro" id="IPR011871">
    <property type="entry name" value="Fib_succ_major"/>
</dbReference>
<keyword evidence="3" id="KW-1185">Reference proteome</keyword>
<feature type="domain" description="Fibrobacter succinogenes major paralogous" evidence="1">
    <location>
        <begin position="209"/>
        <end position="349"/>
    </location>
</feature>
<dbReference type="EMBL" id="CP106735">
    <property type="protein sequence ID" value="UXX77744.1"/>
    <property type="molecule type" value="Genomic_DNA"/>
</dbReference>
<protein>
    <recommendedName>
        <fullName evidence="1">Fibrobacter succinogenes major paralogous domain-containing protein</fullName>
    </recommendedName>
</protein>
<evidence type="ECO:0000313" key="2">
    <source>
        <dbReference type="EMBL" id="UXX77744.1"/>
    </source>
</evidence>
<organism evidence="2 3">
    <name type="scientific">Reichenbachiella carrageenanivorans</name>
    <dbReference type="NCBI Taxonomy" id="2979869"/>
    <lineage>
        <taxon>Bacteria</taxon>
        <taxon>Pseudomonadati</taxon>
        <taxon>Bacteroidota</taxon>
        <taxon>Cytophagia</taxon>
        <taxon>Cytophagales</taxon>
        <taxon>Reichenbachiellaceae</taxon>
        <taxon>Reichenbachiella</taxon>
    </lineage>
</organism>
<accession>A0ABY6CV11</accession>
<reference evidence="2" key="1">
    <citation type="submission" date="2022-10" db="EMBL/GenBank/DDBJ databases">
        <title>Comparative genomics and taxonomic characterization of three novel marine species of genus Reichenbachiella exhibiting antioxidant and polysaccharide degradation activities.</title>
        <authorList>
            <person name="Muhammad N."/>
            <person name="Lee Y.-J."/>
            <person name="Ko J."/>
            <person name="Kim S.-G."/>
        </authorList>
    </citation>
    <scope>NUCLEOTIDE SEQUENCE</scope>
    <source>
        <strain evidence="2">Wsw4-B4</strain>
    </source>
</reference>
<proteinExistence type="predicted"/>
<dbReference type="PROSITE" id="PS51257">
    <property type="entry name" value="PROKAR_LIPOPROTEIN"/>
    <property type="match status" value="1"/>
</dbReference>